<proteinExistence type="predicted"/>
<dbReference type="Proteomes" id="UP000272942">
    <property type="component" value="Unassembled WGS sequence"/>
</dbReference>
<dbReference type="WBParaSite" id="ECPE_0000783201-mRNA-1">
    <property type="protein sequence ID" value="ECPE_0000783201-mRNA-1"/>
    <property type="gene ID" value="ECPE_0000783201"/>
</dbReference>
<name>A0A183ALH8_9TREM</name>
<reference evidence="1 2" key="2">
    <citation type="submission" date="2018-11" db="EMBL/GenBank/DDBJ databases">
        <authorList>
            <consortium name="Pathogen Informatics"/>
        </authorList>
    </citation>
    <scope>NUCLEOTIDE SEQUENCE [LARGE SCALE GENOMIC DNA]</scope>
    <source>
        <strain evidence="1 2">Egypt</strain>
    </source>
</reference>
<accession>A0A183ALH8</accession>
<evidence type="ECO:0000313" key="1">
    <source>
        <dbReference type="EMBL" id="VDP82091.1"/>
    </source>
</evidence>
<sequence>MGYLDQVTEKLDESRNIGVCYIDFNEGDIFVAKLERSTLSQAIGGLAHYSRYMDDIFCVTNREHNIQQILKLFNEAHPSLEFTVEVEANNNLAFLDVAVSRKEDGSVRRHSQKEDMEWPIY</sequence>
<dbReference type="PANTHER" id="PTHR21301">
    <property type="entry name" value="REVERSE TRANSCRIPTASE"/>
    <property type="match status" value="1"/>
</dbReference>
<protein>
    <submittedName>
        <fullName evidence="3">Reverse transcriptase domain-containing protein</fullName>
    </submittedName>
</protein>
<evidence type="ECO:0000313" key="2">
    <source>
        <dbReference type="Proteomes" id="UP000272942"/>
    </source>
</evidence>
<evidence type="ECO:0000313" key="3">
    <source>
        <dbReference type="WBParaSite" id="ECPE_0000783201-mRNA-1"/>
    </source>
</evidence>
<dbReference type="AlphaFoldDB" id="A0A183ALH8"/>
<organism evidence="3">
    <name type="scientific">Echinostoma caproni</name>
    <dbReference type="NCBI Taxonomy" id="27848"/>
    <lineage>
        <taxon>Eukaryota</taxon>
        <taxon>Metazoa</taxon>
        <taxon>Spiralia</taxon>
        <taxon>Lophotrochozoa</taxon>
        <taxon>Platyhelminthes</taxon>
        <taxon>Trematoda</taxon>
        <taxon>Digenea</taxon>
        <taxon>Plagiorchiida</taxon>
        <taxon>Echinostomata</taxon>
        <taxon>Echinostomatoidea</taxon>
        <taxon>Echinostomatidae</taxon>
        <taxon>Echinostoma</taxon>
    </lineage>
</organism>
<dbReference type="OrthoDB" id="6257278at2759"/>
<reference evidence="3" key="1">
    <citation type="submission" date="2016-06" db="UniProtKB">
        <authorList>
            <consortium name="WormBaseParasite"/>
        </authorList>
    </citation>
    <scope>IDENTIFICATION</scope>
</reference>
<dbReference type="PANTHER" id="PTHR21301:SF10">
    <property type="entry name" value="REVERSE TRANSCRIPTASE DOMAIN-CONTAINING PROTEIN"/>
    <property type="match status" value="1"/>
</dbReference>
<gene>
    <name evidence="1" type="ORF">ECPE_LOCUS7813</name>
</gene>
<keyword evidence="2" id="KW-1185">Reference proteome</keyword>
<dbReference type="EMBL" id="UZAN01045118">
    <property type="protein sequence ID" value="VDP82091.1"/>
    <property type="molecule type" value="Genomic_DNA"/>
</dbReference>